<feature type="transmembrane region" description="Helical" evidence="9">
    <location>
        <begin position="273"/>
        <end position="301"/>
    </location>
</feature>
<evidence type="ECO:0000256" key="6">
    <source>
        <dbReference type="ARBA" id="ARBA00022989"/>
    </source>
</evidence>
<feature type="transmembrane region" description="Helical" evidence="9">
    <location>
        <begin position="31"/>
        <end position="54"/>
    </location>
</feature>
<dbReference type="PANTHER" id="PTHR33989:SF11">
    <property type="entry name" value="LICHENAN PERMEASE IIC COMPONENT"/>
    <property type="match status" value="1"/>
</dbReference>
<feature type="transmembrane region" description="Helical" evidence="9">
    <location>
        <begin position="66"/>
        <end position="88"/>
    </location>
</feature>
<dbReference type="eggNOG" id="COG1455">
    <property type="taxonomic scope" value="Bacteria"/>
</dbReference>
<feature type="transmembrane region" description="Helical" evidence="9">
    <location>
        <begin position="340"/>
        <end position="363"/>
    </location>
</feature>
<dbReference type="PANTHER" id="PTHR33989">
    <property type="match status" value="1"/>
</dbReference>
<feature type="transmembrane region" description="Helical" evidence="9">
    <location>
        <begin position="100"/>
        <end position="118"/>
    </location>
</feature>
<gene>
    <name evidence="11" type="ORF">CINTURNW_3298</name>
</gene>
<keyword evidence="4 8" id="KW-0762">Sugar transport</keyword>
<feature type="transmembrane region" description="Helical" evidence="9">
    <location>
        <begin position="313"/>
        <end position="334"/>
    </location>
</feature>
<evidence type="ECO:0000256" key="4">
    <source>
        <dbReference type="ARBA" id="ARBA00022597"/>
    </source>
</evidence>
<sequence>MGKNQSIRERMLKIAGVIQRNKYMTGISNGLAATVPMLLGGAIFSLIDSINIPIYQNFLKSSGLKALTGVPASVTTNLIALYAVFSIANALAGQFKKDGVPAGMIAIMAFLIVTPMGAMVDKSNGISTAWLGAQGLFVAMIVAVIVSRLYVLILDKEFYIKMPKGVPPTIEKAFAAVVPAFIIIIIMLSIRGIFGATSFGDMHKFIFSYLQVPLTKLGGSWWATLITVVVISVLWFLGVHGVMVVYSVVGPIWTTLRLENLTAFQAGQDLPNAIAGGAFFTIYATLGGSCSTIGLAIALVIARSKRYKTLGSLAIIPSILGINEPLMFGVPIVLNTRLLIPMICAPLATGTLGILATVIGLVPRLKGIGVPMGTPIVVSGFIEGGWKVAVLQAVMVVVSFLIYYPFFKIIDNEAYEQENAVEA</sequence>
<keyword evidence="6 9" id="KW-1133">Transmembrane helix</keyword>
<keyword evidence="2 8" id="KW-0813">Transport</keyword>
<dbReference type="Pfam" id="PF02378">
    <property type="entry name" value="PTS_EIIC"/>
    <property type="match status" value="1"/>
</dbReference>
<keyword evidence="7 8" id="KW-0472">Membrane</keyword>
<dbReference type="RefSeq" id="WP_021803260.1">
    <property type="nucleotide sequence ID" value="NZ_KI273145.1"/>
</dbReference>
<comment type="subcellular location">
    <subcellularLocation>
        <location evidence="1">Cell membrane</location>
        <topology evidence="1">Multi-pass membrane protein</topology>
    </subcellularLocation>
</comment>
<evidence type="ECO:0000259" key="10">
    <source>
        <dbReference type="PROSITE" id="PS51105"/>
    </source>
</evidence>
<evidence type="ECO:0000256" key="8">
    <source>
        <dbReference type="PIRNR" id="PIRNR006351"/>
    </source>
</evidence>
<evidence type="ECO:0000313" key="11">
    <source>
        <dbReference type="EMBL" id="ERK29415.1"/>
    </source>
</evidence>
<feature type="transmembrane region" description="Helical" evidence="9">
    <location>
        <begin position="220"/>
        <end position="253"/>
    </location>
</feature>
<dbReference type="NCBIfam" id="TIGR00410">
    <property type="entry name" value="lacE"/>
    <property type="match status" value="1"/>
</dbReference>
<organism evidence="11 12">
    <name type="scientific">Clostridium intestinale URNW</name>
    <dbReference type="NCBI Taxonomy" id="1294142"/>
    <lineage>
        <taxon>Bacteria</taxon>
        <taxon>Bacillati</taxon>
        <taxon>Bacillota</taxon>
        <taxon>Clostridia</taxon>
        <taxon>Eubacteriales</taxon>
        <taxon>Clostridiaceae</taxon>
        <taxon>Clostridium</taxon>
    </lineage>
</organism>
<dbReference type="GO" id="GO:0008982">
    <property type="term" value="F:protein-N(PI)-phosphohistidine-sugar phosphotransferase activity"/>
    <property type="evidence" value="ECO:0007669"/>
    <property type="project" value="UniProtKB-UniRule"/>
</dbReference>
<name>U2PSI0_9CLOT</name>
<evidence type="ECO:0000256" key="7">
    <source>
        <dbReference type="ARBA" id="ARBA00023136"/>
    </source>
</evidence>
<feature type="transmembrane region" description="Helical" evidence="9">
    <location>
        <begin position="173"/>
        <end position="199"/>
    </location>
</feature>
<dbReference type="EMBL" id="APJA01000018">
    <property type="protein sequence ID" value="ERK29415.1"/>
    <property type="molecule type" value="Genomic_DNA"/>
</dbReference>
<evidence type="ECO:0000256" key="2">
    <source>
        <dbReference type="ARBA" id="ARBA00022448"/>
    </source>
</evidence>
<dbReference type="HOGENOM" id="CLU_029688_1_0_9"/>
<accession>U2PSI0</accession>
<dbReference type="AlphaFoldDB" id="U2PSI0"/>
<dbReference type="InterPro" id="IPR004796">
    <property type="entry name" value="PTS_IIC_cello"/>
</dbReference>
<proteinExistence type="predicted"/>
<evidence type="ECO:0000256" key="1">
    <source>
        <dbReference type="ARBA" id="ARBA00004651"/>
    </source>
</evidence>
<evidence type="ECO:0000313" key="12">
    <source>
        <dbReference type="Proteomes" id="UP000016721"/>
    </source>
</evidence>
<keyword evidence="5 9" id="KW-0812">Transmembrane</keyword>
<evidence type="ECO:0000256" key="3">
    <source>
        <dbReference type="ARBA" id="ARBA00022475"/>
    </source>
</evidence>
<evidence type="ECO:0000256" key="9">
    <source>
        <dbReference type="SAM" id="Phobius"/>
    </source>
</evidence>
<keyword evidence="12" id="KW-1185">Reference proteome</keyword>
<dbReference type="PIRSF" id="PIRSF006351">
    <property type="entry name" value="PTS_EIIC-Cellobiose"/>
    <property type="match status" value="1"/>
</dbReference>
<dbReference type="GO" id="GO:0005886">
    <property type="term" value="C:plasma membrane"/>
    <property type="evidence" value="ECO:0007669"/>
    <property type="project" value="UniProtKB-SubCell"/>
</dbReference>
<keyword evidence="3 8" id="KW-1003">Cell membrane</keyword>
<dbReference type="PATRIC" id="fig|1294142.3.peg.3441"/>
<dbReference type="GO" id="GO:1901264">
    <property type="term" value="P:carbohydrate derivative transport"/>
    <property type="evidence" value="ECO:0007669"/>
    <property type="project" value="TreeGrafter"/>
</dbReference>
<protein>
    <recommendedName>
        <fullName evidence="8">Permease IIC component</fullName>
    </recommendedName>
</protein>
<dbReference type="InterPro" id="IPR051088">
    <property type="entry name" value="PTS_Sugar-EIIC/EIIB"/>
</dbReference>
<feature type="transmembrane region" description="Helical" evidence="9">
    <location>
        <begin position="130"/>
        <end position="153"/>
    </location>
</feature>
<dbReference type="OrthoDB" id="1641940at2"/>
<dbReference type="Proteomes" id="UP000016721">
    <property type="component" value="Unassembled WGS sequence"/>
</dbReference>
<feature type="transmembrane region" description="Helical" evidence="9">
    <location>
        <begin position="384"/>
        <end position="406"/>
    </location>
</feature>
<dbReference type="STRING" id="1294142.CINTURNW_3298"/>
<dbReference type="InterPro" id="IPR003352">
    <property type="entry name" value="PTS_EIIC"/>
</dbReference>
<dbReference type="PROSITE" id="PS51105">
    <property type="entry name" value="PTS_EIIC_TYPE_3"/>
    <property type="match status" value="1"/>
</dbReference>
<dbReference type="InterPro" id="IPR004501">
    <property type="entry name" value="PTS_EIIC_3"/>
</dbReference>
<comment type="caution">
    <text evidence="11">The sequence shown here is derived from an EMBL/GenBank/DDBJ whole genome shotgun (WGS) entry which is preliminary data.</text>
</comment>
<reference evidence="11 12" key="1">
    <citation type="journal article" date="2013" name="Genome Announc.">
        <title>Draft Genome Sequence of the Hydrogen- and Ethanol-Producing Bacterium Clostridium intestinale Strain URNW.</title>
        <authorList>
            <person name="Lal S."/>
            <person name="Ramachandran U."/>
            <person name="Zhang X."/>
            <person name="Sparling R."/>
            <person name="Levin D.B."/>
        </authorList>
    </citation>
    <scope>NUCLEOTIDE SEQUENCE [LARGE SCALE GENOMIC DNA]</scope>
    <source>
        <strain evidence="11 12">URNW</strain>
    </source>
</reference>
<dbReference type="GO" id="GO:0009401">
    <property type="term" value="P:phosphoenolpyruvate-dependent sugar phosphotransferase system"/>
    <property type="evidence" value="ECO:0007669"/>
    <property type="project" value="InterPro"/>
</dbReference>
<feature type="domain" description="PTS EIIC type-3" evidence="10">
    <location>
        <begin position="7"/>
        <end position="406"/>
    </location>
</feature>
<evidence type="ECO:0000256" key="5">
    <source>
        <dbReference type="ARBA" id="ARBA00022692"/>
    </source>
</evidence>
<comment type="function">
    <text evidence="8">The phosphoenolpyruvate-dependent sugar phosphotransferase system (PTS), a major carbohydrate active -transport system, catalyzes the phosphorylation of incoming sugar substrates concomitant with their translocation across the cell membrane.</text>
</comment>